<dbReference type="Proteomes" id="UP000538507">
    <property type="component" value="Unassembled WGS sequence"/>
</dbReference>
<dbReference type="RefSeq" id="WP_183606572.1">
    <property type="nucleotide sequence ID" value="NZ_JACHAZ010000002.1"/>
</dbReference>
<evidence type="ECO:0000256" key="1">
    <source>
        <dbReference type="SAM" id="MobiDB-lite"/>
    </source>
</evidence>
<evidence type="ECO:0000313" key="4">
    <source>
        <dbReference type="Proteomes" id="UP000538507"/>
    </source>
</evidence>
<feature type="region of interest" description="Disordered" evidence="1">
    <location>
        <begin position="243"/>
        <end position="267"/>
    </location>
</feature>
<dbReference type="PROSITE" id="PS51257">
    <property type="entry name" value="PROKAR_LIPOPROTEIN"/>
    <property type="match status" value="1"/>
</dbReference>
<organism evidence="3 4">
    <name type="scientific">Rhizobium leguminosarum</name>
    <dbReference type="NCBI Taxonomy" id="384"/>
    <lineage>
        <taxon>Bacteria</taxon>
        <taxon>Pseudomonadati</taxon>
        <taxon>Pseudomonadota</taxon>
        <taxon>Alphaproteobacteria</taxon>
        <taxon>Hyphomicrobiales</taxon>
        <taxon>Rhizobiaceae</taxon>
        <taxon>Rhizobium/Agrobacterium group</taxon>
        <taxon>Rhizobium</taxon>
    </lineage>
</organism>
<gene>
    <name evidence="3" type="ORF">GGE16_001499</name>
</gene>
<evidence type="ECO:0000256" key="2">
    <source>
        <dbReference type="SAM" id="SignalP"/>
    </source>
</evidence>
<keyword evidence="2" id="KW-0732">Signal</keyword>
<proteinExistence type="predicted"/>
<evidence type="ECO:0000313" key="3">
    <source>
        <dbReference type="EMBL" id="MBB4289483.1"/>
    </source>
</evidence>
<name>A0AAE2SW57_RHILE</name>
<dbReference type="AlphaFoldDB" id="A0AAE2SW57"/>
<protein>
    <submittedName>
        <fullName evidence="3">Uncharacterized protein</fullName>
    </submittedName>
</protein>
<feature type="chain" id="PRO_5041959938" evidence="2">
    <location>
        <begin position="21"/>
        <end position="357"/>
    </location>
</feature>
<accession>A0AAE2SW57</accession>
<dbReference type="EMBL" id="JACIGO010000001">
    <property type="protein sequence ID" value="MBB4289483.1"/>
    <property type="molecule type" value="Genomic_DNA"/>
</dbReference>
<feature type="signal peptide" evidence="2">
    <location>
        <begin position="1"/>
        <end position="20"/>
    </location>
</feature>
<comment type="caution">
    <text evidence="3">The sequence shown here is derived from an EMBL/GenBank/DDBJ whole genome shotgun (WGS) entry which is preliminary data.</text>
</comment>
<sequence>MRFVATLYCALLSASLSSCSTTPTSIDQTFTATRVAAYSTSSTAILNALSADAGYAKDSVSFYDITESGFNFVDSQCNSYFQTLHDLEHRRSATQQGLGAFGQTTNAILAVTGASAVSIAVAAQAFGLGQNLVNVYADNFLFSLPPSKTEQFVSKIMTAYRNAAAAHQSSINSGPAAYREIQGYLKLCTPVTIEAMLTDHIADATAEAIYGPGSTDIVTGTRTSAWQKAASDRTAPIQSVNVKLAGPTSGPKPRTDVGGINDDERATPPRELRNIQEMVCVQPTGRWDDQTRTAIARLFEALGDRRPRITTFGVTKTEITTLQVGTKLSQPLKCGPNRKNVGDVKYTTVEELATHLK</sequence>
<reference evidence="3 4" key="1">
    <citation type="submission" date="2020-08" db="EMBL/GenBank/DDBJ databases">
        <title>Genomic Encyclopedia of Type Strains, Phase IV (KMG-V): Genome sequencing to study the core and pangenomes of soil and plant-associated prokaryotes.</title>
        <authorList>
            <person name="Whitman W."/>
        </authorList>
    </citation>
    <scope>NUCLEOTIDE SEQUENCE [LARGE SCALE GENOMIC DNA]</scope>
    <source>
        <strain evidence="3 4">SEMIA 415</strain>
    </source>
</reference>